<feature type="compositionally biased region" description="Basic and acidic residues" evidence="8">
    <location>
        <begin position="286"/>
        <end position="295"/>
    </location>
</feature>
<evidence type="ECO:0000256" key="5">
    <source>
        <dbReference type="ARBA" id="ARBA00022909"/>
    </source>
</evidence>
<dbReference type="EMBL" id="CP129674">
    <property type="protein sequence ID" value="XDS45182.1"/>
    <property type="molecule type" value="Genomic_DNA"/>
</dbReference>
<dbReference type="SMART" id="SM00905">
    <property type="entry name" value="FolB"/>
    <property type="match status" value="1"/>
</dbReference>
<sequence length="393" mass="42547">MDVMKLTGIRPERHGKNSTDQMSAANGNHDSLLADAGARHHPGTVSVDLVMRCDLQQAGRSADITQTVDYEQLAHRVASVIERDEHGLLEALAYDVAQSVLLSHLIREVEVTAHEARSIRGVFVDDVSVTIRCASDYHEQHDDKPNQLDQSERAGQPERDEQFDPSDATPTQASHIAASAHTEHAEASAPSAETHSSEATRPQTREALIALQTPIVKNQAADAQAILRAAVVAVDSVPGNQVVGISPLYQCVAVTHNDSFNAVVLIETSLNNADIHSSLALLEHSHQASKHRDTRATATSEASDEVSHQSGSLKAMLLDLRARHHEKETEQRSVLPGLADHAEILAPWNDLNATMQHPDAVDTAAMLEKLLNDAPNRQNISKVSDTWILGGAV</sequence>
<dbReference type="GO" id="GO:0004150">
    <property type="term" value="F:dihydroneopterin aldolase activity"/>
    <property type="evidence" value="ECO:0007669"/>
    <property type="project" value="UniProtKB-EC"/>
</dbReference>
<feature type="compositionally biased region" description="Polar residues" evidence="8">
    <location>
        <begin position="18"/>
        <end position="28"/>
    </location>
</feature>
<accession>A0AB39U865</accession>
<feature type="domain" description="Dihydroneopterin aldolase/epimerase" evidence="9">
    <location>
        <begin position="39"/>
        <end position="133"/>
    </location>
</feature>
<feature type="region of interest" description="Disordered" evidence="8">
    <location>
        <begin position="136"/>
        <end position="201"/>
    </location>
</feature>
<evidence type="ECO:0000256" key="6">
    <source>
        <dbReference type="ARBA" id="ARBA00023239"/>
    </source>
</evidence>
<keyword evidence="5" id="KW-0289">Folate biosynthesis</keyword>
<comment type="pathway">
    <text evidence="2">Cofactor biosynthesis; tetrahydrofolate biosynthesis; 2-amino-4-hydroxy-6-hydroxymethyl-7,8-dihydropteridine diphosphate from 7,8-dihydroneopterin triphosphate: step 3/4.</text>
</comment>
<evidence type="ECO:0000259" key="9">
    <source>
        <dbReference type="SMART" id="SM00905"/>
    </source>
</evidence>
<dbReference type="GO" id="GO:0046656">
    <property type="term" value="P:folic acid biosynthetic process"/>
    <property type="evidence" value="ECO:0007669"/>
    <property type="project" value="UniProtKB-KW"/>
</dbReference>
<evidence type="ECO:0000256" key="4">
    <source>
        <dbReference type="ARBA" id="ARBA00013043"/>
    </source>
</evidence>
<dbReference type="Pfam" id="PF02152">
    <property type="entry name" value="FolB"/>
    <property type="match status" value="1"/>
</dbReference>
<proteinExistence type="inferred from homology"/>
<dbReference type="SUPFAM" id="SSF55620">
    <property type="entry name" value="Tetrahydrobiopterin biosynthesis enzymes-like"/>
    <property type="match status" value="1"/>
</dbReference>
<protein>
    <recommendedName>
        <fullName evidence="4">dihydroneopterin aldolase</fullName>
        <ecNumber evidence="4">4.1.2.25</ecNumber>
    </recommendedName>
    <alternativeName>
        <fullName evidence="7">7,8-dihydroneopterin aldolase</fullName>
    </alternativeName>
</protein>
<dbReference type="PANTHER" id="PTHR42844">
    <property type="entry name" value="DIHYDRONEOPTERIN ALDOLASE 1-RELATED"/>
    <property type="match status" value="1"/>
</dbReference>
<dbReference type="NCBIfam" id="TIGR00526">
    <property type="entry name" value="folB_dom"/>
    <property type="match status" value="1"/>
</dbReference>
<dbReference type="Gene3D" id="3.30.1130.10">
    <property type="match status" value="1"/>
</dbReference>
<gene>
    <name evidence="10" type="ORF">QN215_03435</name>
</gene>
<dbReference type="GO" id="GO:0005737">
    <property type="term" value="C:cytoplasm"/>
    <property type="evidence" value="ECO:0007669"/>
    <property type="project" value="TreeGrafter"/>
</dbReference>
<dbReference type="Gene3D" id="3.30.70.560">
    <property type="entry name" value="7,8-Dihydro-6-hydroxymethylpterin-pyrophosphokinase HPPK"/>
    <property type="match status" value="1"/>
</dbReference>
<dbReference type="InterPro" id="IPR035907">
    <property type="entry name" value="Hppk_sf"/>
</dbReference>
<dbReference type="SUPFAM" id="SSF55083">
    <property type="entry name" value="6-hydroxymethyl-7,8-dihydropterin pyrophosphokinase, HPPK"/>
    <property type="match status" value="1"/>
</dbReference>
<comment type="similarity">
    <text evidence="3">Belongs to the DHNA family.</text>
</comment>
<feature type="compositionally biased region" description="Low complexity" evidence="8">
    <location>
        <begin position="187"/>
        <end position="200"/>
    </location>
</feature>
<dbReference type="KEGG" id="baqk:QN215_03435"/>
<dbReference type="AlphaFoldDB" id="A0AB39U865"/>
<evidence type="ECO:0000256" key="3">
    <source>
        <dbReference type="ARBA" id="ARBA00005708"/>
    </source>
</evidence>
<reference evidence="10" key="1">
    <citation type="submission" date="2023-07" db="EMBL/GenBank/DDBJ databases">
        <title>Bifidobacterium aquikefiriaerophilum sp. nov. and Bifidobacterium eccum sp. nov., isolated from water kefir.</title>
        <authorList>
            <person name="Breselge S."/>
            <person name="Bellassi P."/>
            <person name="Barcenilla C."/>
            <person name="Alvarez-Ordonez A."/>
            <person name="Morelli L."/>
            <person name="Cotter P.D."/>
        </authorList>
    </citation>
    <scope>NUCLEOTIDE SEQUENCE</scope>
    <source>
        <strain evidence="10">WK041_4_12</strain>
    </source>
</reference>
<evidence type="ECO:0000256" key="1">
    <source>
        <dbReference type="ARBA" id="ARBA00001353"/>
    </source>
</evidence>
<evidence type="ECO:0000256" key="2">
    <source>
        <dbReference type="ARBA" id="ARBA00005013"/>
    </source>
</evidence>
<dbReference type="InterPro" id="IPR043133">
    <property type="entry name" value="GTP-CH-I_C/QueF"/>
</dbReference>
<feature type="region of interest" description="Disordered" evidence="8">
    <location>
        <begin position="286"/>
        <end position="308"/>
    </location>
</feature>
<keyword evidence="6 10" id="KW-0456">Lyase</keyword>
<dbReference type="EC" id="4.1.2.25" evidence="4"/>
<name>A0AB39U865_9BIFI</name>
<comment type="catalytic activity">
    <reaction evidence="1">
        <text>7,8-dihydroneopterin = 6-hydroxymethyl-7,8-dihydropterin + glycolaldehyde</text>
        <dbReference type="Rhea" id="RHEA:10540"/>
        <dbReference type="ChEBI" id="CHEBI:17001"/>
        <dbReference type="ChEBI" id="CHEBI:17071"/>
        <dbReference type="ChEBI" id="CHEBI:44841"/>
        <dbReference type="EC" id="4.1.2.25"/>
    </reaction>
</comment>
<feature type="region of interest" description="Disordered" evidence="8">
    <location>
        <begin position="1"/>
        <end position="28"/>
    </location>
</feature>
<dbReference type="PANTHER" id="PTHR42844:SF1">
    <property type="entry name" value="DIHYDRONEOPTERIN ALDOLASE 1-RELATED"/>
    <property type="match status" value="1"/>
</dbReference>
<evidence type="ECO:0000256" key="8">
    <source>
        <dbReference type="SAM" id="MobiDB-lite"/>
    </source>
</evidence>
<dbReference type="InterPro" id="IPR006156">
    <property type="entry name" value="Dihydroneopterin_aldolase"/>
</dbReference>
<dbReference type="InterPro" id="IPR006157">
    <property type="entry name" value="FolB_dom"/>
</dbReference>
<dbReference type="RefSeq" id="WP_369344720.1">
    <property type="nucleotide sequence ID" value="NZ_CP129674.1"/>
</dbReference>
<evidence type="ECO:0000256" key="7">
    <source>
        <dbReference type="ARBA" id="ARBA00032903"/>
    </source>
</evidence>
<organism evidence="10">
    <name type="scientific">Bifidobacterium aquikefiricola</name>
    <dbReference type="NCBI Taxonomy" id="3059038"/>
    <lineage>
        <taxon>Bacteria</taxon>
        <taxon>Bacillati</taxon>
        <taxon>Actinomycetota</taxon>
        <taxon>Actinomycetes</taxon>
        <taxon>Bifidobacteriales</taxon>
        <taxon>Bifidobacteriaceae</taxon>
        <taxon>Bifidobacterium</taxon>
    </lineage>
</organism>
<feature type="compositionally biased region" description="Basic and acidic residues" evidence="8">
    <location>
        <begin position="136"/>
        <end position="162"/>
    </location>
</feature>
<evidence type="ECO:0000313" key="10">
    <source>
        <dbReference type="EMBL" id="XDS45182.1"/>
    </source>
</evidence>